<gene>
    <name evidence="1" type="ORF">EH55_00190</name>
</gene>
<sequence>MMALSEMQERFCQFYVGECRGNGTEAVVRAGYTENRSSAAVIASQNLRKLNIIRRINDLRREALAASGYDKEKVRELIVRRFVGIVGTNLTDIVHISPGRDDPRREEILKELAENNGGQRILDFGSLLFVPTTGLTEEERGAIKKLKAIPATEHSDGGLEVELNDPIAAAKLLAEISGIKESDGAVSINLESVHIKLHLRS</sequence>
<dbReference type="InterPro" id="IPR038713">
    <property type="entry name" value="Terminase_Gp1_N_sf"/>
</dbReference>
<evidence type="ECO:0008006" key="3">
    <source>
        <dbReference type="Google" id="ProtNLM"/>
    </source>
</evidence>
<accession>A0A073IRD8</accession>
<dbReference type="RefSeq" id="WP_070110066.1">
    <property type="nucleotide sequence ID" value="NZ_JQEL01000012.1"/>
</dbReference>
<dbReference type="Pfam" id="PF03592">
    <property type="entry name" value="Terminase_2"/>
    <property type="match status" value="1"/>
</dbReference>
<keyword evidence="2" id="KW-1185">Reference proteome</keyword>
<reference evidence="1 2" key="1">
    <citation type="submission" date="2014-04" db="EMBL/GenBank/DDBJ databases">
        <title>Draft Genome Sequence of Synergistes jonesii.</title>
        <authorList>
            <person name="Coil D.A."/>
            <person name="Eisen J.A."/>
            <person name="Holland-Moritz H.E."/>
        </authorList>
    </citation>
    <scope>NUCLEOTIDE SEQUENCE [LARGE SCALE GENOMIC DNA]</scope>
    <source>
        <strain evidence="1 2">78-1</strain>
    </source>
</reference>
<evidence type="ECO:0000313" key="2">
    <source>
        <dbReference type="Proteomes" id="UP000027665"/>
    </source>
</evidence>
<name>A0A073IRD8_9BACT</name>
<evidence type="ECO:0000313" key="1">
    <source>
        <dbReference type="EMBL" id="KEJ92923.1"/>
    </source>
</evidence>
<dbReference type="Gene3D" id="1.10.10.1400">
    <property type="entry name" value="Terminase, small subunit, N-terminal DNA-binding domain, HTH motif"/>
    <property type="match status" value="1"/>
</dbReference>
<dbReference type="GO" id="GO:0051276">
    <property type="term" value="P:chromosome organization"/>
    <property type="evidence" value="ECO:0007669"/>
    <property type="project" value="InterPro"/>
</dbReference>
<dbReference type="Proteomes" id="UP000027665">
    <property type="component" value="Unassembled WGS sequence"/>
</dbReference>
<organism evidence="1 2">
    <name type="scientific">Synergistes jonesii</name>
    <dbReference type="NCBI Taxonomy" id="2754"/>
    <lineage>
        <taxon>Bacteria</taxon>
        <taxon>Thermotogati</taxon>
        <taxon>Synergistota</taxon>
        <taxon>Synergistia</taxon>
        <taxon>Synergistales</taxon>
        <taxon>Synergistaceae</taxon>
        <taxon>Synergistes</taxon>
    </lineage>
</organism>
<proteinExistence type="predicted"/>
<dbReference type="AlphaFoldDB" id="A0A073IRD8"/>
<dbReference type="InterPro" id="IPR005335">
    <property type="entry name" value="Terminase_ssu"/>
</dbReference>
<protein>
    <recommendedName>
        <fullName evidence="3">Terminase</fullName>
    </recommendedName>
</protein>
<dbReference type="EMBL" id="JMKI01000011">
    <property type="protein sequence ID" value="KEJ92923.1"/>
    <property type="molecule type" value="Genomic_DNA"/>
</dbReference>
<comment type="caution">
    <text evidence="1">The sequence shown here is derived from an EMBL/GenBank/DDBJ whole genome shotgun (WGS) entry which is preliminary data.</text>
</comment>